<dbReference type="EMBL" id="UOGJ01000109">
    <property type="protein sequence ID" value="VAX36718.1"/>
    <property type="molecule type" value="Genomic_DNA"/>
</dbReference>
<dbReference type="GO" id="GO:0005886">
    <property type="term" value="C:plasma membrane"/>
    <property type="evidence" value="ECO:0007669"/>
    <property type="project" value="TreeGrafter"/>
</dbReference>
<keyword evidence="5 6" id="KW-0472">Membrane</keyword>
<gene>
    <name evidence="7" type="ORF">MNBD_UNCLBAC01-1870</name>
</gene>
<keyword evidence="3 6" id="KW-0812">Transmembrane</keyword>
<dbReference type="NCBIfam" id="NF037982">
    <property type="entry name" value="Nramp_1"/>
    <property type="match status" value="1"/>
</dbReference>
<evidence type="ECO:0000256" key="3">
    <source>
        <dbReference type="ARBA" id="ARBA00022692"/>
    </source>
</evidence>
<dbReference type="GO" id="GO:0005384">
    <property type="term" value="F:manganese ion transmembrane transporter activity"/>
    <property type="evidence" value="ECO:0007669"/>
    <property type="project" value="TreeGrafter"/>
</dbReference>
<accession>A0A3B1DL41</accession>
<feature type="transmembrane region" description="Helical" evidence="6">
    <location>
        <begin position="192"/>
        <end position="214"/>
    </location>
</feature>
<dbReference type="Pfam" id="PF01566">
    <property type="entry name" value="Nramp"/>
    <property type="match status" value="1"/>
</dbReference>
<keyword evidence="2" id="KW-0813">Transport</keyword>
<feature type="transmembrane region" description="Helical" evidence="6">
    <location>
        <begin position="284"/>
        <end position="309"/>
    </location>
</feature>
<feature type="transmembrane region" description="Helical" evidence="6">
    <location>
        <begin position="96"/>
        <end position="117"/>
    </location>
</feature>
<evidence type="ECO:0000256" key="5">
    <source>
        <dbReference type="ARBA" id="ARBA00023136"/>
    </source>
</evidence>
<proteinExistence type="predicted"/>
<dbReference type="GO" id="GO:0015086">
    <property type="term" value="F:cadmium ion transmembrane transporter activity"/>
    <property type="evidence" value="ECO:0007669"/>
    <property type="project" value="TreeGrafter"/>
</dbReference>
<evidence type="ECO:0000313" key="7">
    <source>
        <dbReference type="EMBL" id="VAX36718.1"/>
    </source>
</evidence>
<evidence type="ECO:0000256" key="2">
    <source>
        <dbReference type="ARBA" id="ARBA00022448"/>
    </source>
</evidence>
<feature type="transmembrane region" description="Helical" evidence="6">
    <location>
        <begin position="330"/>
        <end position="350"/>
    </location>
</feature>
<feature type="transmembrane region" description="Helical" evidence="6">
    <location>
        <begin position="154"/>
        <end position="172"/>
    </location>
</feature>
<organism evidence="7">
    <name type="scientific">hydrothermal vent metagenome</name>
    <dbReference type="NCBI Taxonomy" id="652676"/>
    <lineage>
        <taxon>unclassified sequences</taxon>
        <taxon>metagenomes</taxon>
        <taxon>ecological metagenomes</taxon>
    </lineage>
</organism>
<keyword evidence="4 6" id="KW-1133">Transmembrane helix</keyword>
<dbReference type="PANTHER" id="PTHR11706">
    <property type="entry name" value="SOLUTE CARRIER PROTEIN FAMILY 11 MEMBER"/>
    <property type="match status" value="1"/>
</dbReference>
<protein>
    <submittedName>
        <fullName evidence="7">Manganese transport protein MntH</fullName>
    </submittedName>
</protein>
<evidence type="ECO:0000256" key="4">
    <source>
        <dbReference type="ARBA" id="ARBA00022989"/>
    </source>
</evidence>
<feature type="transmembrane region" description="Helical" evidence="6">
    <location>
        <begin position="235"/>
        <end position="258"/>
    </location>
</feature>
<feature type="transmembrane region" description="Helical" evidence="6">
    <location>
        <begin position="391"/>
        <end position="415"/>
    </location>
</feature>
<dbReference type="InterPro" id="IPR001046">
    <property type="entry name" value="NRAMP_fam"/>
</dbReference>
<feature type="transmembrane region" description="Helical" evidence="6">
    <location>
        <begin position="123"/>
        <end position="142"/>
    </location>
</feature>
<dbReference type="PANTHER" id="PTHR11706:SF33">
    <property type="entry name" value="NATURAL RESISTANCE-ASSOCIATED MACROPHAGE PROTEIN 2"/>
    <property type="match status" value="1"/>
</dbReference>
<name>A0A3B1DL41_9ZZZZ</name>
<sequence>MKIFNFIKNSRMAKNIMLFLAVMGPGIITANVDNDAGGIATYSLAGARFGYTLLWSLIPITIALIIVQEMCARMAVATGKGLADLIRENYGVKVTFYMMVVLFFVNITNVMAEFAGVAVSLEIFGISRFFSVPLSAFGVWFLVVKGSYKSVEKVFLFACFFYVAYIISGVIAKPDWHEVFKQTVAPTIDWSFAYLVMLVGIIGTTIAPWMQFYLQSSIVEKGVTIEEYKHLRIDVIVGCIIAPVIGFFVIVSCAATLFQSGVAVESVQDAAIALQPLAGKYATWLFAFGLFIASIFAASILPLSTAYSICEGMGWDAGVDKRFEEAPQFFWLYAIMIILGAGVILIPNFPLLGIMYFSQVGNGILLPVILILMLSLINNKDIMGEFTNNKWLNIVTWIAVAVIIILTLMMVVFTFF</sequence>
<evidence type="ECO:0000256" key="1">
    <source>
        <dbReference type="ARBA" id="ARBA00004141"/>
    </source>
</evidence>
<dbReference type="AlphaFoldDB" id="A0A3B1DL41"/>
<feature type="transmembrane region" description="Helical" evidence="6">
    <location>
        <begin position="356"/>
        <end position="379"/>
    </location>
</feature>
<evidence type="ECO:0000256" key="6">
    <source>
        <dbReference type="SAM" id="Phobius"/>
    </source>
</evidence>
<feature type="transmembrane region" description="Helical" evidence="6">
    <location>
        <begin position="53"/>
        <end position="76"/>
    </location>
</feature>
<comment type="subcellular location">
    <subcellularLocation>
        <location evidence="1">Membrane</location>
        <topology evidence="1">Multi-pass membrane protein</topology>
    </subcellularLocation>
</comment>
<dbReference type="GO" id="GO:0034755">
    <property type="term" value="P:iron ion transmembrane transport"/>
    <property type="evidence" value="ECO:0007669"/>
    <property type="project" value="TreeGrafter"/>
</dbReference>
<reference evidence="7" key="1">
    <citation type="submission" date="2018-06" db="EMBL/GenBank/DDBJ databases">
        <authorList>
            <person name="Zhirakovskaya E."/>
        </authorList>
    </citation>
    <scope>NUCLEOTIDE SEQUENCE</scope>
</reference>